<dbReference type="RefSeq" id="WP_085854212.1">
    <property type="nucleotide sequence ID" value="NZ_FOPF01000005.1"/>
</dbReference>
<accession>A0A1Y5SVD5</accession>
<evidence type="ECO:0000313" key="2">
    <source>
        <dbReference type="Proteomes" id="UP000193870"/>
    </source>
</evidence>
<dbReference type="EMBL" id="FWFV01000005">
    <property type="protein sequence ID" value="SLN47882.1"/>
    <property type="molecule type" value="Genomic_DNA"/>
</dbReference>
<proteinExistence type="predicted"/>
<dbReference type="OrthoDB" id="9799937at2"/>
<dbReference type="Proteomes" id="UP000193870">
    <property type="component" value="Unassembled WGS sequence"/>
</dbReference>
<dbReference type="SUPFAM" id="SSF56399">
    <property type="entry name" value="ADP-ribosylation"/>
    <property type="match status" value="1"/>
</dbReference>
<reference evidence="1 2" key="1">
    <citation type="submission" date="2017-03" db="EMBL/GenBank/DDBJ databases">
        <authorList>
            <person name="Afonso C.L."/>
            <person name="Miller P.J."/>
            <person name="Scott M.A."/>
            <person name="Spackman E."/>
            <person name="Goraichik I."/>
            <person name="Dimitrov K.M."/>
            <person name="Suarez D.L."/>
            <person name="Swayne D.E."/>
        </authorList>
    </citation>
    <scope>NUCLEOTIDE SEQUENCE [LARGE SCALE GENOMIC DNA]</scope>
    <source>
        <strain evidence="1 2">CECT 7066</strain>
    </source>
</reference>
<dbReference type="PANTHER" id="PTHR34129:SF1">
    <property type="entry name" value="DUF952 DOMAIN-CONTAINING PROTEIN"/>
    <property type="match status" value="1"/>
</dbReference>
<name>A0A1Y5SVD5_9RHOB</name>
<protein>
    <recommendedName>
        <fullName evidence="3">DUF952 domain-containing protein</fullName>
    </recommendedName>
</protein>
<evidence type="ECO:0000313" key="1">
    <source>
        <dbReference type="EMBL" id="SLN47882.1"/>
    </source>
</evidence>
<keyword evidence="2" id="KW-1185">Reference proteome</keyword>
<organism evidence="1 2">
    <name type="scientific">Palleronia marisminoris</name>
    <dbReference type="NCBI Taxonomy" id="315423"/>
    <lineage>
        <taxon>Bacteria</taxon>
        <taxon>Pseudomonadati</taxon>
        <taxon>Pseudomonadota</taxon>
        <taxon>Alphaproteobacteria</taxon>
        <taxon>Rhodobacterales</taxon>
        <taxon>Roseobacteraceae</taxon>
        <taxon>Palleronia</taxon>
    </lineage>
</organism>
<dbReference type="STRING" id="315423.SAMN04488020_105200"/>
<dbReference type="PANTHER" id="PTHR34129">
    <property type="entry name" value="BLR1139 PROTEIN"/>
    <property type="match status" value="1"/>
</dbReference>
<sequence>MRIYKVFRAAEWAELERAGETAGSLDDQRDGFIHFSTKDQLGGTLAKHFQGEHGLILAAVETEGLHDRDLKWEAAANGKDYPHLYRPLSLDDVVWHHEIPREGVDTMGLGDE</sequence>
<evidence type="ECO:0008006" key="3">
    <source>
        <dbReference type="Google" id="ProtNLM"/>
    </source>
</evidence>
<dbReference type="Pfam" id="PF06108">
    <property type="entry name" value="DUF952"/>
    <property type="match status" value="1"/>
</dbReference>
<dbReference type="Gene3D" id="3.20.170.20">
    <property type="entry name" value="Protein of unknown function DUF952"/>
    <property type="match status" value="1"/>
</dbReference>
<dbReference type="InterPro" id="IPR009297">
    <property type="entry name" value="DUF952"/>
</dbReference>
<gene>
    <name evidence="1" type="ORF">PAM7066_02144</name>
</gene>
<dbReference type="AlphaFoldDB" id="A0A1Y5SVD5"/>